<gene>
    <name evidence="2" type="ORF">OESDEN_00564</name>
</gene>
<sequence>MGSSHSSFYNFRSSDADTSISSETGAPYHCSK</sequence>
<keyword evidence="3" id="KW-1185">Reference proteome</keyword>
<dbReference type="EMBL" id="KN549220">
    <property type="protein sequence ID" value="KHJ99455.1"/>
    <property type="molecule type" value="Genomic_DNA"/>
</dbReference>
<protein>
    <submittedName>
        <fullName evidence="2">Uncharacterized protein</fullName>
    </submittedName>
</protein>
<evidence type="ECO:0000313" key="2">
    <source>
        <dbReference type="EMBL" id="KHJ99455.1"/>
    </source>
</evidence>
<reference evidence="2 3" key="1">
    <citation type="submission" date="2014-03" db="EMBL/GenBank/DDBJ databases">
        <title>Draft genome of the hookworm Oesophagostomum dentatum.</title>
        <authorList>
            <person name="Mitreva M."/>
        </authorList>
    </citation>
    <scope>NUCLEOTIDE SEQUENCE [LARGE SCALE GENOMIC DNA]</scope>
    <source>
        <strain evidence="2 3">OD-Hann</strain>
    </source>
</reference>
<organism evidence="2 3">
    <name type="scientific">Oesophagostomum dentatum</name>
    <name type="common">Nodular worm</name>
    <dbReference type="NCBI Taxonomy" id="61180"/>
    <lineage>
        <taxon>Eukaryota</taxon>
        <taxon>Metazoa</taxon>
        <taxon>Ecdysozoa</taxon>
        <taxon>Nematoda</taxon>
        <taxon>Chromadorea</taxon>
        <taxon>Rhabditida</taxon>
        <taxon>Rhabditina</taxon>
        <taxon>Rhabditomorpha</taxon>
        <taxon>Strongyloidea</taxon>
        <taxon>Strongylidae</taxon>
        <taxon>Oesophagostomum</taxon>
    </lineage>
</organism>
<feature type="region of interest" description="Disordered" evidence="1">
    <location>
        <begin position="1"/>
        <end position="32"/>
    </location>
</feature>
<evidence type="ECO:0000256" key="1">
    <source>
        <dbReference type="SAM" id="MobiDB-lite"/>
    </source>
</evidence>
<proteinExistence type="predicted"/>
<accession>A0A0B1TVH0</accession>
<dbReference type="Proteomes" id="UP000053660">
    <property type="component" value="Unassembled WGS sequence"/>
</dbReference>
<evidence type="ECO:0000313" key="3">
    <source>
        <dbReference type="Proteomes" id="UP000053660"/>
    </source>
</evidence>
<dbReference type="AlphaFoldDB" id="A0A0B1TVH0"/>
<name>A0A0B1TVH0_OESDE</name>
<feature type="compositionally biased region" description="Low complexity" evidence="1">
    <location>
        <begin position="1"/>
        <end position="13"/>
    </location>
</feature>